<accession>A0A2P6MEH5</accession>
<proteinExistence type="inferred from homology"/>
<protein>
    <submittedName>
        <fullName evidence="5">Hydroxymethylglutaryl-CoA lyase</fullName>
    </submittedName>
</protein>
<dbReference type="GO" id="GO:0004419">
    <property type="term" value="F:hydroxymethylglutaryl-CoA lyase activity"/>
    <property type="evidence" value="ECO:0007669"/>
    <property type="project" value="TreeGrafter"/>
</dbReference>
<dbReference type="InterPro" id="IPR000891">
    <property type="entry name" value="PYR_CT"/>
</dbReference>
<dbReference type="InterPro" id="IPR043594">
    <property type="entry name" value="HMGL"/>
</dbReference>
<sequence length="303" mass="32760">MTFPQKVGIREVGPRDGLQNESVIVPTRRKVEWMEKLLDAGIRYLEVSSFVSPKWIPALADAEDVFRMLPKRTGVTYAALVPNAKGLERALQADVDEVSLFVSASDTHNRRNVNRPVEQSLRELRPVAEEALAAGKSVRGYISMVFGCPYEGKISIGTVERTAHALLDMGVRELSLGDTIGIAHPRQVTRVIRQLKTTIPSGKMALHFHNTRGLALANTMAALEQNIQFFDGAAGGLGGCPYAQGAAGNIATEDLVYLLEQSGIQTGINVNQLVQAAGFIKPHIGGRLSSFQASLNEEGEDGA</sequence>
<organism evidence="5 6">
    <name type="scientific">Alkalicoccus urumqiensis</name>
    <name type="common">Bacillus urumqiensis</name>
    <dbReference type="NCBI Taxonomy" id="1548213"/>
    <lineage>
        <taxon>Bacteria</taxon>
        <taxon>Bacillati</taxon>
        <taxon>Bacillota</taxon>
        <taxon>Bacilli</taxon>
        <taxon>Bacillales</taxon>
        <taxon>Bacillaceae</taxon>
        <taxon>Alkalicoccus</taxon>
    </lineage>
</organism>
<dbReference type="InterPro" id="IPR013785">
    <property type="entry name" value="Aldolase_TIM"/>
</dbReference>
<comment type="similarity">
    <text evidence="1">Belongs to the HMG-CoA lyase family.</text>
</comment>
<comment type="caution">
    <text evidence="5">The sequence shown here is derived from an EMBL/GenBank/DDBJ whole genome shotgun (WGS) entry which is preliminary data.</text>
</comment>
<reference evidence="5 6" key="1">
    <citation type="submission" date="2018-03" db="EMBL/GenBank/DDBJ databases">
        <title>Bacillus urumqiensis sp. nov., a moderately haloalkaliphilic bacterium isolated from a salt lake.</title>
        <authorList>
            <person name="Zhao B."/>
            <person name="Liao Z."/>
        </authorList>
    </citation>
    <scope>NUCLEOTIDE SEQUENCE [LARGE SCALE GENOMIC DNA]</scope>
    <source>
        <strain evidence="5 6">BZ-SZ-XJ18</strain>
    </source>
</reference>
<evidence type="ECO:0000256" key="2">
    <source>
        <dbReference type="ARBA" id="ARBA00022723"/>
    </source>
</evidence>
<dbReference type="OrthoDB" id="9784013at2"/>
<evidence type="ECO:0000256" key="1">
    <source>
        <dbReference type="ARBA" id="ARBA00009405"/>
    </source>
</evidence>
<dbReference type="EMBL" id="PVNS01000013">
    <property type="protein sequence ID" value="PRO64657.1"/>
    <property type="molecule type" value="Genomic_DNA"/>
</dbReference>
<dbReference type="FunFam" id="3.20.20.70:FF:000071">
    <property type="entry name" value="Hydroxymethylglutaryl-CoA lyase"/>
    <property type="match status" value="1"/>
</dbReference>
<keyword evidence="2" id="KW-0479">Metal-binding</keyword>
<keyword evidence="6" id="KW-1185">Reference proteome</keyword>
<dbReference type="Gene3D" id="3.20.20.70">
    <property type="entry name" value="Aldolase class I"/>
    <property type="match status" value="1"/>
</dbReference>
<dbReference type="Proteomes" id="UP000243650">
    <property type="component" value="Unassembled WGS sequence"/>
</dbReference>
<dbReference type="Pfam" id="PF00682">
    <property type="entry name" value="HMGL-like"/>
    <property type="match status" value="1"/>
</dbReference>
<dbReference type="NCBIfam" id="NF004283">
    <property type="entry name" value="PRK05692.1"/>
    <property type="match status" value="1"/>
</dbReference>
<keyword evidence="3 5" id="KW-0456">Lyase</keyword>
<feature type="domain" description="Pyruvate carboxyltransferase" evidence="4">
    <location>
        <begin position="7"/>
        <end position="274"/>
    </location>
</feature>
<dbReference type="PANTHER" id="PTHR42738:SF7">
    <property type="entry name" value="HYDROXYMETHYLGLUTARYL-COA LYASE"/>
    <property type="match status" value="1"/>
</dbReference>
<dbReference type="GO" id="GO:0046951">
    <property type="term" value="P:ketone body biosynthetic process"/>
    <property type="evidence" value="ECO:0007669"/>
    <property type="project" value="TreeGrafter"/>
</dbReference>
<gene>
    <name evidence="5" type="ORF">C6I21_13195</name>
</gene>
<dbReference type="GO" id="GO:0046872">
    <property type="term" value="F:metal ion binding"/>
    <property type="evidence" value="ECO:0007669"/>
    <property type="project" value="UniProtKB-KW"/>
</dbReference>
<evidence type="ECO:0000256" key="3">
    <source>
        <dbReference type="ARBA" id="ARBA00023239"/>
    </source>
</evidence>
<evidence type="ECO:0000313" key="5">
    <source>
        <dbReference type="EMBL" id="PRO64657.1"/>
    </source>
</evidence>
<dbReference type="PROSITE" id="PS50991">
    <property type="entry name" value="PYR_CT"/>
    <property type="match status" value="1"/>
</dbReference>
<dbReference type="GO" id="GO:0006552">
    <property type="term" value="P:L-leucine catabolic process"/>
    <property type="evidence" value="ECO:0007669"/>
    <property type="project" value="TreeGrafter"/>
</dbReference>
<dbReference type="AlphaFoldDB" id="A0A2P6MEH5"/>
<evidence type="ECO:0000259" key="4">
    <source>
        <dbReference type="PROSITE" id="PS50991"/>
    </source>
</evidence>
<name>A0A2P6MEH5_ALKUR</name>
<dbReference type="SUPFAM" id="SSF51569">
    <property type="entry name" value="Aldolase"/>
    <property type="match status" value="1"/>
</dbReference>
<dbReference type="CDD" id="cd07938">
    <property type="entry name" value="DRE_TIM_HMGL"/>
    <property type="match status" value="1"/>
</dbReference>
<dbReference type="RefSeq" id="WP_105959957.1">
    <property type="nucleotide sequence ID" value="NZ_PVNS01000013.1"/>
</dbReference>
<dbReference type="PANTHER" id="PTHR42738">
    <property type="entry name" value="HYDROXYMETHYLGLUTARYL-COA LYASE"/>
    <property type="match status" value="1"/>
</dbReference>
<evidence type="ECO:0000313" key="6">
    <source>
        <dbReference type="Proteomes" id="UP000243650"/>
    </source>
</evidence>